<dbReference type="RefSeq" id="WP_116221819.1">
    <property type="nucleotide sequence ID" value="NZ_CP038197.1"/>
</dbReference>
<evidence type="ECO:0000313" key="2">
    <source>
        <dbReference type="Proteomes" id="UP000256941"/>
    </source>
</evidence>
<name>A0A3D9XGB2_PARVE</name>
<comment type="caution">
    <text evidence="1">The sequence shown here is derived from an EMBL/GenBank/DDBJ whole genome shotgun (WGS) entry which is preliminary data.</text>
</comment>
<organism evidence="1 2">
    <name type="scientific">Paracoccus versutus</name>
    <name type="common">Thiobacillus versutus</name>
    <dbReference type="NCBI Taxonomy" id="34007"/>
    <lineage>
        <taxon>Bacteria</taxon>
        <taxon>Pseudomonadati</taxon>
        <taxon>Pseudomonadota</taxon>
        <taxon>Alphaproteobacteria</taxon>
        <taxon>Rhodobacterales</taxon>
        <taxon>Paracoccaceae</taxon>
        <taxon>Paracoccus</taxon>
    </lineage>
</organism>
<dbReference type="AlphaFoldDB" id="A0A3D9XGB2"/>
<evidence type="ECO:0008006" key="3">
    <source>
        <dbReference type="Google" id="ProtNLM"/>
    </source>
</evidence>
<accession>A0A3D9XGB2</accession>
<reference evidence="1 2" key="1">
    <citation type="submission" date="2018-08" db="EMBL/GenBank/DDBJ databases">
        <title>Genomic Encyclopedia of Archaeal and Bacterial Type Strains, Phase II (KMG-II): from individual species to whole genera.</title>
        <authorList>
            <person name="Goeker M."/>
        </authorList>
    </citation>
    <scope>NUCLEOTIDE SEQUENCE [LARGE SCALE GENOMIC DNA]</scope>
    <source>
        <strain evidence="1 2">DSM 17099</strain>
    </source>
</reference>
<gene>
    <name evidence="1" type="ORF">BDD41_2254</name>
</gene>
<protein>
    <recommendedName>
        <fullName evidence="3">Rhamnosyltransferase</fullName>
    </recommendedName>
</protein>
<dbReference type="Proteomes" id="UP000256941">
    <property type="component" value="Unassembled WGS sequence"/>
</dbReference>
<proteinExistence type="predicted"/>
<dbReference type="EMBL" id="QTUJ01000002">
    <property type="protein sequence ID" value="REF69545.1"/>
    <property type="molecule type" value="Genomic_DNA"/>
</dbReference>
<evidence type="ECO:0000313" key="1">
    <source>
        <dbReference type="EMBL" id="REF69545.1"/>
    </source>
</evidence>
<sequence>MLISDKAPEAPSVALLTFVLEEHHCVILEDWIAFFDHPIAELVVHLGKDPGIETRVRQLCEAHGIRLHDMGRTTPRETTDSEQQLLEKQFDAVTADLGCVVRLDTIPYRARNVAWQDAALALMKETGACFMTGSTLPYRADRPTARPEFMLTQSISNCFLVIQPEIWRTLQAGTQDSESKYGRFLVEGAAEDYVAENGLWGLRLVNGEDIRIFHCQEWGLRLLRIRDSFRKGYRISPFLRGYQDDYLYENARYYMQRREPLLRRARVFLGYWRRRLFN</sequence>